<reference evidence="1" key="1">
    <citation type="submission" date="2014-11" db="EMBL/GenBank/DDBJ databases">
        <authorList>
            <person name="Amaro Gonzalez C."/>
        </authorList>
    </citation>
    <scope>NUCLEOTIDE SEQUENCE</scope>
</reference>
<protein>
    <submittedName>
        <fullName evidence="1">Uncharacterized protein</fullName>
    </submittedName>
</protein>
<accession>A0A0E9Q2I8</accession>
<proteinExistence type="predicted"/>
<organism evidence="1">
    <name type="scientific">Anguilla anguilla</name>
    <name type="common">European freshwater eel</name>
    <name type="synonym">Muraena anguilla</name>
    <dbReference type="NCBI Taxonomy" id="7936"/>
    <lineage>
        <taxon>Eukaryota</taxon>
        <taxon>Metazoa</taxon>
        <taxon>Chordata</taxon>
        <taxon>Craniata</taxon>
        <taxon>Vertebrata</taxon>
        <taxon>Euteleostomi</taxon>
        <taxon>Actinopterygii</taxon>
        <taxon>Neopterygii</taxon>
        <taxon>Teleostei</taxon>
        <taxon>Anguilliformes</taxon>
        <taxon>Anguillidae</taxon>
        <taxon>Anguilla</taxon>
    </lineage>
</organism>
<name>A0A0E9Q2I8_ANGAN</name>
<dbReference type="EMBL" id="GBXM01097618">
    <property type="protein sequence ID" value="JAH10959.1"/>
    <property type="molecule type" value="Transcribed_RNA"/>
</dbReference>
<dbReference type="AlphaFoldDB" id="A0A0E9Q2I8"/>
<sequence length="29" mass="3278">MLTAFLIVQYRKTGAHRFSPKLVAACLQN</sequence>
<evidence type="ECO:0000313" key="1">
    <source>
        <dbReference type="EMBL" id="JAH10959.1"/>
    </source>
</evidence>
<reference evidence="1" key="2">
    <citation type="journal article" date="2015" name="Fish Shellfish Immunol.">
        <title>Early steps in the European eel (Anguilla anguilla)-Vibrio vulnificus interaction in the gills: Role of the RtxA13 toxin.</title>
        <authorList>
            <person name="Callol A."/>
            <person name="Pajuelo D."/>
            <person name="Ebbesson L."/>
            <person name="Teles M."/>
            <person name="MacKenzie S."/>
            <person name="Amaro C."/>
        </authorList>
    </citation>
    <scope>NUCLEOTIDE SEQUENCE</scope>
</reference>